<keyword evidence="3" id="KW-0812">Transmembrane</keyword>
<keyword evidence="5" id="KW-1185">Reference proteome</keyword>
<feature type="transmembrane region" description="Helical" evidence="3">
    <location>
        <begin position="319"/>
        <end position="339"/>
    </location>
</feature>
<dbReference type="Proteomes" id="UP000261340">
    <property type="component" value="Unplaced"/>
</dbReference>
<feature type="transmembrane region" description="Helical" evidence="3">
    <location>
        <begin position="359"/>
        <end position="376"/>
    </location>
</feature>
<keyword evidence="3" id="KW-0472">Membrane</keyword>
<dbReference type="Gene3D" id="3.80.10.10">
    <property type="entry name" value="Ribonuclease Inhibitor"/>
    <property type="match status" value="2"/>
</dbReference>
<protein>
    <recommendedName>
        <fullName evidence="6">SPRY-associated domain-containing protein</fullName>
    </recommendedName>
</protein>
<dbReference type="GeneTree" id="ENSGT01070000253760"/>
<keyword evidence="2" id="KW-0677">Repeat</keyword>
<evidence type="ECO:0000313" key="5">
    <source>
        <dbReference type="Proteomes" id="UP000261340"/>
    </source>
</evidence>
<keyword evidence="3" id="KW-1133">Transmembrane helix</keyword>
<evidence type="ECO:0000256" key="1">
    <source>
        <dbReference type="ARBA" id="ARBA00022614"/>
    </source>
</evidence>
<dbReference type="Pfam" id="PF00560">
    <property type="entry name" value="LRR_1"/>
    <property type="match status" value="1"/>
</dbReference>
<sequence length="398" mass="44653">EELVAAFTSSTCNLRELELSYTYFEDSEMKILSAGLMNTNCRLTALSLSHNKLTEKGCETLASVFSFKGSRLKELDLSYNDLQDSGVMVLCNALTSPHCGLKTLSLSHNKLTEKSCEMLASAVSSRASHLKELDLSYNDLQDSGVRALCNALRSPHCGLKDIDENCGTARSAVQRETEKSCQIWLSSENLNISHMLFDLCRLSFCKVTGHGGSYLALALDSDHCSLKDLDLSFNNLTDEAVKLLTEKQRDSHFNLMVCSLYKQVQICHLLLYLHLFFLTEMPALIDFLHISCLNVLCGHFVSTEKKNMVLQLIRPNMKTILFFCNIVFLITPLIFILNVNSNTEVQLQGINLLSNLKEVLCSLLICFSLCVRVYVLSEMCRDDQFLPPTGIISHCRKL</sequence>
<organism evidence="4 5">
    <name type="scientific">Amphilophus citrinellus</name>
    <name type="common">Midas cichlid</name>
    <name type="synonym">Cichlasoma citrinellum</name>
    <dbReference type="NCBI Taxonomy" id="61819"/>
    <lineage>
        <taxon>Eukaryota</taxon>
        <taxon>Metazoa</taxon>
        <taxon>Chordata</taxon>
        <taxon>Craniata</taxon>
        <taxon>Vertebrata</taxon>
        <taxon>Euteleostomi</taxon>
        <taxon>Actinopterygii</taxon>
        <taxon>Neopterygii</taxon>
        <taxon>Teleostei</taxon>
        <taxon>Neoteleostei</taxon>
        <taxon>Acanthomorphata</taxon>
        <taxon>Ovalentaria</taxon>
        <taxon>Cichlomorphae</taxon>
        <taxon>Cichliformes</taxon>
        <taxon>Cichlidae</taxon>
        <taxon>New World cichlids</taxon>
        <taxon>Cichlasomatinae</taxon>
        <taxon>Heroini</taxon>
        <taxon>Amphilophus</taxon>
    </lineage>
</organism>
<dbReference type="Pfam" id="PF13516">
    <property type="entry name" value="LRR_6"/>
    <property type="match status" value="4"/>
</dbReference>
<dbReference type="AlphaFoldDB" id="A0A3Q0RBH7"/>
<dbReference type="SUPFAM" id="SSF52047">
    <property type="entry name" value="RNI-like"/>
    <property type="match status" value="1"/>
</dbReference>
<accession>A0A3Q0RBH7</accession>
<keyword evidence="1" id="KW-0433">Leucine-rich repeat</keyword>
<dbReference type="InterPro" id="IPR051261">
    <property type="entry name" value="NLR"/>
</dbReference>
<reference evidence="4" key="2">
    <citation type="submission" date="2025-09" db="UniProtKB">
        <authorList>
            <consortium name="Ensembl"/>
        </authorList>
    </citation>
    <scope>IDENTIFICATION</scope>
</reference>
<name>A0A3Q0RBH7_AMPCI</name>
<dbReference type="PANTHER" id="PTHR24106">
    <property type="entry name" value="NACHT, LRR AND CARD DOMAINS-CONTAINING"/>
    <property type="match status" value="1"/>
</dbReference>
<proteinExistence type="predicted"/>
<evidence type="ECO:0000256" key="2">
    <source>
        <dbReference type="ARBA" id="ARBA00022737"/>
    </source>
</evidence>
<dbReference type="InterPro" id="IPR032675">
    <property type="entry name" value="LRR_dom_sf"/>
</dbReference>
<dbReference type="SMART" id="SM00368">
    <property type="entry name" value="LRR_RI"/>
    <property type="match status" value="6"/>
</dbReference>
<evidence type="ECO:0000256" key="3">
    <source>
        <dbReference type="SAM" id="Phobius"/>
    </source>
</evidence>
<dbReference type="InterPro" id="IPR001611">
    <property type="entry name" value="Leu-rich_rpt"/>
</dbReference>
<dbReference type="Ensembl" id="ENSACIT00000007465.1">
    <property type="protein sequence ID" value="ENSACIP00000007248.1"/>
    <property type="gene ID" value="ENSACIG00000005684.1"/>
</dbReference>
<evidence type="ECO:0008006" key="6">
    <source>
        <dbReference type="Google" id="ProtNLM"/>
    </source>
</evidence>
<reference evidence="4" key="1">
    <citation type="submission" date="2025-08" db="UniProtKB">
        <authorList>
            <consortium name="Ensembl"/>
        </authorList>
    </citation>
    <scope>IDENTIFICATION</scope>
</reference>
<evidence type="ECO:0000313" key="4">
    <source>
        <dbReference type="Ensembl" id="ENSACIP00000007248.1"/>
    </source>
</evidence>
<feature type="transmembrane region" description="Helical" evidence="3">
    <location>
        <begin position="269"/>
        <end position="298"/>
    </location>
</feature>